<reference evidence="1 2" key="1">
    <citation type="submission" date="2023-10" db="EMBL/GenBank/DDBJ databases">
        <title>Chromosome-scale genome assembly provides insights into flower coloration mechanisms of Canna indica.</title>
        <authorList>
            <person name="Li C."/>
        </authorList>
    </citation>
    <scope>NUCLEOTIDE SEQUENCE [LARGE SCALE GENOMIC DNA]</scope>
    <source>
        <tissue evidence="1">Flower</tissue>
    </source>
</reference>
<name>A0AAQ3JYV0_9LILI</name>
<dbReference type="EMBL" id="CP136891">
    <property type="protein sequence ID" value="WOK97442.1"/>
    <property type="molecule type" value="Genomic_DNA"/>
</dbReference>
<dbReference type="AlphaFoldDB" id="A0AAQ3JYV0"/>
<evidence type="ECO:0000313" key="1">
    <source>
        <dbReference type="EMBL" id="WOK97442.1"/>
    </source>
</evidence>
<protein>
    <submittedName>
        <fullName evidence="1">Uncharacterized protein</fullName>
    </submittedName>
</protein>
<accession>A0AAQ3JYV0</accession>
<evidence type="ECO:0000313" key="2">
    <source>
        <dbReference type="Proteomes" id="UP001327560"/>
    </source>
</evidence>
<proteinExistence type="predicted"/>
<gene>
    <name evidence="1" type="ORF">Cni_G06150</name>
</gene>
<organism evidence="1 2">
    <name type="scientific">Canna indica</name>
    <name type="common">Indian-shot</name>
    <dbReference type="NCBI Taxonomy" id="4628"/>
    <lineage>
        <taxon>Eukaryota</taxon>
        <taxon>Viridiplantae</taxon>
        <taxon>Streptophyta</taxon>
        <taxon>Embryophyta</taxon>
        <taxon>Tracheophyta</taxon>
        <taxon>Spermatophyta</taxon>
        <taxon>Magnoliopsida</taxon>
        <taxon>Liliopsida</taxon>
        <taxon>Zingiberales</taxon>
        <taxon>Cannaceae</taxon>
        <taxon>Canna</taxon>
    </lineage>
</organism>
<sequence length="162" mass="18091">MEIREKSLIILIPATEKYGMENIRIDSKQSKDLGRSGGNYHDKDTQALHIKSLLDQKIVISNPVKSLVGISGKKEEVSKEMESASKRKGSKAASVGFLVQDEFMVHSPHTTASSLIKKEGMSNSGGHNEAANGSEVDKRAAKFISYVQERFRLERIDEDWRK</sequence>
<keyword evidence="2" id="KW-1185">Reference proteome</keyword>
<dbReference type="Proteomes" id="UP001327560">
    <property type="component" value="Chromosome 2"/>
</dbReference>